<evidence type="ECO:0000313" key="1">
    <source>
        <dbReference type="EMBL" id="MBB6216584.1"/>
    </source>
</evidence>
<organism evidence="1 2">
    <name type="scientific">Anaerosolibacter carboniphilus</name>
    <dbReference type="NCBI Taxonomy" id="1417629"/>
    <lineage>
        <taxon>Bacteria</taxon>
        <taxon>Bacillati</taxon>
        <taxon>Bacillota</taxon>
        <taxon>Clostridia</taxon>
        <taxon>Peptostreptococcales</taxon>
        <taxon>Thermotaleaceae</taxon>
        <taxon>Anaerosolibacter</taxon>
    </lineage>
</organism>
<dbReference type="AlphaFoldDB" id="A0A841KS69"/>
<evidence type="ECO:0008006" key="3">
    <source>
        <dbReference type="Google" id="ProtNLM"/>
    </source>
</evidence>
<protein>
    <recommendedName>
        <fullName evidence="3">Spo0E like sporulation regulatory protein</fullName>
    </recommendedName>
</protein>
<gene>
    <name evidence="1" type="ORF">HNQ80_002688</name>
</gene>
<evidence type="ECO:0000313" key="2">
    <source>
        <dbReference type="Proteomes" id="UP000579281"/>
    </source>
</evidence>
<proteinExistence type="predicted"/>
<name>A0A841KS69_9FIRM</name>
<dbReference type="Proteomes" id="UP000579281">
    <property type="component" value="Unassembled WGS sequence"/>
</dbReference>
<comment type="caution">
    <text evidence="1">The sequence shown here is derived from an EMBL/GenBank/DDBJ whole genome shotgun (WGS) entry which is preliminary data.</text>
</comment>
<reference evidence="1 2" key="1">
    <citation type="submission" date="2020-08" db="EMBL/GenBank/DDBJ databases">
        <title>Genomic Encyclopedia of Type Strains, Phase IV (KMG-IV): sequencing the most valuable type-strain genomes for metagenomic binning, comparative biology and taxonomic classification.</title>
        <authorList>
            <person name="Goeker M."/>
        </authorList>
    </citation>
    <scope>NUCLEOTIDE SEQUENCE [LARGE SCALE GENOMIC DNA]</scope>
    <source>
        <strain evidence="1 2">DSM 103526</strain>
    </source>
</reference>
<dbReference type="EMBL" id="JACHEN010000016">
    <property type="protein sequence ID" value="MBB6216584.1"/>
    <property type="molecule type" value="Genomic_DNA"/>
</dbReference>
<sequence>MRNDFDKLNQHTNKNKFIEHSGKSMSSDDNCLDYHKFIEKINIIKLEISNYKKDINALDRETLFKISNILDELIYTIYS</sequence>
<keyword evidence="2" id="KW-1185">Reference proteome</keyword>
<accession>A0A841KS69</accession>
<dbReference type="RefSeq" id="WP_184311114.1">
    <property type="nucleotide sequence ID" value="NZ_JACHEN010000016.1"/>
</dbReference>